<name>A0A1G2IVU3_9BACT</name>
<dbReference type="AlphaFoldDB" id="A0A1G2IVU3"/>
<gene>
    <name evidence="1" type="ORF">A2358_03440</name>
</gene>
<proteinExistence type="predicted"/>
<dbReference type="STRING" id="1802223.A2358_03440"/>
<accession>A0A1G2IVU3</accession>
<reference evidence="1 2" key="1">
    <citation type="journal article" date="2016" name="Nat. Commun.">
        <title>Thousands of microbial genomes shed light on interconnected biogeochemical processes in an aquifer system.</title>
        <authorList>
            <person name="Anantharaman K."/>
            <person name="Brown C.T."/>
            <person name="Hug L.A."/>
            <person name="Sharon I."/>
            <person name="Castelle C.J."/>
            <person name="Probst A.J."/>
            <person name="Thomas B.C."/>
            <person name="Singh A."/>
            <person name="Wilkins M.J."/>
            <person name="Karaoz U."/>
            <person name="Brodie E.L."/>
            <person name="Williams K.H."/>
            <person name="Hubbard S.S."/>
            <person name="Banfield J.F."/>
        </authorList>
    </citation>
    <scope>NUCLEOTIDE SEQUENCE [LARGE SCALE GENOMIC DNA]</scope>
</reference>
<evidence type="ECO:0000313" key="1">
    <source>
        <dbReference type="EMBL" id="OGZ78531.1"/>
    </source>
</evidence>
<evidence type="ECO:0000313" key="2">
    <source>
        <dbReference type="Proteomes" id="UP000178650"/>
    </source>
</evidence>
<comment type="caution">
    <text evidence="1">The sequence shown here is derived from an EMBL/GenBank/DDBJ whole genome shotgun (WGS) entry which is preliminary data.</text>
</comment>
<dbReference type="Proteomes" id="UP000178650">
    <property type="component" value="Unassembled WGS sequence"/>
</dbReference>
<protein>
    <submittedName>
        <fullName evidence="1">Uncharacterized protein</fullName>
    </submittedName>
</protein>
<organism evidence="1 2">
    <name type="scientific">Candidatus Staskawiczbacteria bacterium RIFOXYB1_FULL_37_44</name>
    <dbReference type="NCBI Taxonomy" id="1802223"/>
    <lineage>
        <taxon>Bacteria</taxon>
        <taxon>Candidatus Staskawicziibacteriota</taxon>
    </lineage>
</organism>
<dbReference type="EMBL" id="MHPJ01000018">
    <property type="protein sequence ID" value="OGZ78531.1"/>
    <property type="molecule type" value="Genomic_DNA"/>
</dbReference>
<sequence>MEMFEAGVKMSLEKAVRIAELTDIESCDGETASTNFGQWLRIFHRALAGSSLEDKALMRMIRLAKRDKTDKDRDRRIVKLQEIFAIIPSESEIEEKVGLLILMELKRLKKEMKREKAY</sequence>